<evidence type="ECO:0000256" key="7">
    <source>
        <dbReference type="ARBA" id="ARBA00022824"/>
    </source>
</evidence>
<dbReference type="PANTHER" id="PTHR24292:SF100">
    <property type="entry name" value="CYTOCHROME P450 6A16, ISOFORM B-RELATED"/>
    <property type="match status" value="1"/>
</dbReference>
<dbReference type="InterPro" id="IPR017972">
    <property type="entry name" value="Cyt_P450_CS"/>
</dbReference>
<dbReference type="GO" id="GO:0020037">
    <property type="term" value="F:heme binding"/>
    <property type="evidence" value="ECO:0007669"/>
    <property type="project" value="InterPro"/>
</dbReference>
<evidence type="ECO:0000256" key="2">
    <source>
        <dbReference type="ARBA" id="ARBA00004174"/>
    </source>
</evidence>
<keyword evidence="15" id="KW-0732">Signal</keyword>
<organism evidence="16">
    <name type="scientific">Musca domestica</name>
    <name type="common">House fly</name>
    <dbReference type="NCBI Taxonomy" id="7370"/>
    <lineage>
        <taxon>Eukaryota</taxon>
        <taxon>Metazoa</taxon>
        <taxon>Ecdysozoa</taxon>
        <taxon>Arthropoda</taxon>
        <taxon>Hexapoda</taxon>
        <taxon>Insecta</taxon>
        <taxon>Pterygota</taxon>
        <taxon>Neoptera</taxon>
        <taxon>Endopterygota</taxon>
        <taxon>Diptera</taxon>
        <taxon>Brachycera</taxon>
        <taxon>Muscomorpha</taxon>
        <taxon>Muscoidea</taxon>
        <taxon>Muscidae</taxon>
        <taxon>Musca</taxon>
    </lineage>
</organism>
<evidence type="ECO:0000256" key="15">
    <source>
        <dbReference type="SAM" id="SignalP"/>
    </source>
</evidence>
<dbReference type="Gene3D" id="1.10.630.10">
    <property type="entry name" value="Cytochrome P450"/>
    <property type="match status" value="1"/>
</dbReference>
<dbReference type="PANTHER" id="PTHR24292">
    <property type="entry name" value="CYTOCHROME P450"/>
    <property type="match status" value="1"/>
</dbReference>
<dbReference type="GO" id="GO:0004497">
    <property type="term" value="F:monooxygenase activity"/>
    <property type="evidence" value="ECO:0007669"/>
    <property type="project" value="UniProtKB-KW"/>
</dbReference>
<dbReference type="eggNOG" id="KOG0158">
    <property type="taxonomic scope" value="Eukaryota"/>
</dbReference>
<evidence type="ECO:0000256" key="4">
    <source>
        <dbReference type="ARBA" id="ARBA00010617"/>
    </source>
</evidence>
<evidence type="ECO:0000256" key="12">
    <source>
        <dbReference type="ARBA" id="ARBA00023136"/>
    </source>
</evidence>
<dbReference type="VEuPathDB" id="VectorBase:MDOMA2_008208"/>
<evidence type="ECO:0000256" key="3">
    <source>
        <dbReference type="ARBA" id="ARBA00004406"/>
    </source>
</evidence>
<name>A0A1I8NGZ1_MUSDO</name>
<comment type="cofactor">
    <cofactor evidence="1 13">
        <name>heme</name>
        <dbReference type="ChEBI" id="CHEBI:30413"/>
    </cofactor>
</comment>
<keyword evidence="12" id="KW-0472">Membrane</keyword>
<evidence type="ECO:0008006" key="17">
    <source>
        <dbReference type="Google" id="ProtNLM"/>
    </source>
</evidence>
<feature type="binding site" description="axial binding residue" evidence="13">
    <location>
        <position position="440"/>
    </location>
    <ligand>
        <name>heme</name>
        <dbReference type="ChEBI" id="CHEBI:30413"/>
    </ligand>
    <ligandPart>
        <name>Fe</name>
        <dbReference type="ChEBI" id="CHEBI:18248"/>
    </ligandPart>
</feature>
<gene>
    <name evidence="16" type="primary">101899899</name>
</gene>
<protein>
    <recommendedName>
        <fullName evidence="17">Cytochrome P450</fullName>
    </recommendedName>
</protein>
<evidence type="ECO:0000256" key="10">
    <source>
        <dbReference type="ARBA" id="ARBA00023004"/>
    </source>
</evidence>
<dbReference type="PRINTS" id="PR00463">
    <property type="entry name" value="EP450I"/>
</dbReference>
<dbReference type="InterPro" id="IPR001128">
    <property type="entry name" value="Cyt_P450"/>
</dbReference>
<dbReference type="VEuPathDB" id="VectorBase:MDOA015036"/>
<dbReference type="InterPro" id="IPR036396">
    <property type="entry name" value="Cyt_P450_sf"/>
</dbReference>
<keyword evidence="6 13" id="KW-0479">Metal-binding</keyword>
<dbReference type="InterPro" id="IPR050476">
    <property type="entry name" value="Insect_CytP450_Detox"/>
</dbReference>
<dbReference type="AlphaFoldDB" id="A0A1I8NGZ1"/>
<evidence type="ECO:0000256" key="14">
    <source>
        <dbReference type="RuleBase" id="RU000461"/>
    </source>
</evidence>
<dbReference type="PROSITE" id="PS00086">
    <property type="entry name" value="CYTOCHROME_P450"/>
    <property type="match status" value="1"/>
</dbReference>
<keyword evidence="8" id="KW-0492">Microsome</keyword>
<evidence type="ECO:0000256" key="9">
    <source>
        <dbReference type="ARBA" id="ARBA00023002"/>
    </source>
</evidence>
<dbReference type="PRINTS" id="PR00385">
    <property type="entry name" value="P450"/>
</dbReference>
<evidence type="ECO:0000313" key="16">
    <source>
        <dbReference type="EnsemblMetazoa" id="MDOA015036-PA"/>
    </source>
</evidence>
<evidence type="ECO:0000256" key="5">
    <source>
        <dbReference type="ARBA" id="ARBA00022617"/>
    </source>
</evidence>
<keyword evidence="11 14" id="KW-0503">Monooxygenase</keyword>
<keyword evidence="5 13" id="KW-0349">Heme</keyword>
<dbReference type="FunFam" id="1.10.630.10:FF:000042">
    <property type="entry name" value="Cytochrome P450"/>
    <property type="match status" value="1"/>
</dbReference>
<reference evidence="16" key="1">
    <citation type="submission" date="2020-05" db="UniProtKB">
        <authorList>
            <consortium name="EnsemblMetazoa"/>
        </authorList>
    </citation>
    <scope>IDENTIFICATION</scope>
    <source>
        <strain evidence="16">Aabys</strain>
    </source>
</reference>
<evidence type="ECO:0000256" key="11">
    <source>
        <dbReference type="ARBA" id="ARBA00023033"/>
    </source>
</evidence>
<proteinExistence type="inferred from homology"/>
<keyword evidence="10 13" id="KW-0408">Iron</keyword>
<keyword evidence="9 14" id="KW-0560">Oxidoreductase</keyword>
<dbReference type="GO" id="GO:0016705">
    <property type="term" value="F:oxidoreductase activity, acting on paired donors, with incorporation or reduction of molecular oxygen"/>
    <property type="evidence" value="ECO:0007669"/>
    <property type="project" value="InterPro"/>
</dbReference>
<feature type="chain" id="PRO_5044561727" description="Cytochrome P450" evidence="15">
    <location>
        <begin position="18"/>
        <end position="495"/>
    </location>
</feature>
<evidence type="ECO:0000256" key="6">
    <source>
        <dbReference type="ARBA" id="ARBA00022723"/>
    </source>
</evidence>
<accession>A0A1I8NGZ1</accession>
<feature type="signal peptide" evidence="15">
    <location>
        <begin position="1"/>
        <end position="17"/>
    </location>
</feature>
<dbReference type="Pfam" id="PF00067">
    <property type="entry name" value="p450"/>
    <property type="match status" value="1"/>
</dbReference>
<dbReference type="EnsemblMetazoa" id="MDOA015036-RA">
    <property type="protein sequence ID" value="MDOA015036-PA"/>
    <property type="gene ID" value="MDOA015036"/>
</dbReference>
<dbReference type="SUPFAM" id="SSF48264">
    <property type="entry name" value="Cytochrome P450"/>
    <property type="match status" value="1"/>
</dbReference>
<evidence type="ECO:0000256" key="8">
    <source>
        <dbReference type="ARBA" id="ARBA00022848"/>
    </source>
</evidence>
<keyword evidence="7" id="KW-0256">Endoplasmic reticulum</keyword>
<dbReference type="GO" id="GO:0005789">
    <property type="term" value="C:endoplasmic reticulum membrane"/>
    <property type="evidence" value="ECO:0007669"/>
    <property type="project" value="UniProtKB-SubCell"/>
</dbReference>
<evidence type="ECO:0000256" key="1">
    <source>
        <dbReference type="ARBA" id="ARBA00001971"/>
    </source>
</evidence>
<comment type="subcellular location">
    <subcellularLocation>
        <location evidence="3">Endoplasmic reticulum membrane</location>
        <topology evidence="3">Peripheral membrane protein</topology>
    </subcellularLocation>
    <subcellularLocation>
        <location evidence="2">Microsome membrane</location>
        <topology evidence="2">Peripheral membrane protein</topology>
    </subcellularLocation>
</comment>
<sequence>MNIWLILLWILFSALYAYLKVRTSYWDLKGIAQLKVGLWGNIRRITTLHHSDLWQEIYNEFKGKVKIAGTYWYTRPIAVVLDLDLVKTVLIKDFQVFVDRFSQHNTNDVLSQHLFSADSKIWKGLRTKLTPTFTSGKMKFMFPTLVEVSQKYVAALDAELQSNPEHCLEMYDWNGRFTTDVIGSCVFGVECNSISNPNAEFRQIGQKVFGSEKPNIKWRTMKTVYMKYLRYFGAKRFPPVIEKFFLRIVNDTVLERERRNIHRNDFIDLLIQLKNQKDEKGQPLMNVELIAAQLFVFFVAGFETSSSNMSYGLYELAKNPDKQEILRQEILEVLQRYNNQLTYEAMMEMPYLDQVISETLRLYPALAFLQRICMEDYQVPDTDIILEKGTLVAIPVKAIHYDPEIYENPNNFEPERFAPAEVQSRHPQAFLGFGDGPRNCIGLRFGRMQAKVGLIALLSKYRFSVAPKTLDKMHISEHSFVMVPGKGVWLRVDKI</sequence>
<dbReference type="GO" id="GO:0005506">
    <property type="term" value="F:iron ion binding"/>
    <property type="evidence" value="ECO:0007669"/>
    <property type="project" value="InterPro"/>
</dbReference>
<dbReference type="InterPro" id="IPR002401">
    <property type="entry name" value="Cyt_P450_E_grp-I"/>
</dbReference>
<dbReference type="CDD" id="cd11056">
    <property type="entry name" value="CYP6-like"/>
    <property type="match status" value="1"/>
</dbReference>
<evidence type="ECO:0000256" key="13">
    <source>
        <dbReference type="PIRSR" id="PIRSR602401-1"/>
    </source>
</evidence>
<comment type="similarity">
    <text evidence="4 14">Belongs to the cytochrome P450 family.</text>
</comment>